<dbReference type="Pfam" id="PF14215">
    <property type="entry name" value="bHLH-MYC_N"/>
    <property type="match status" value="2"/>
</dbReference>
<feature type="compositionally biased region" description="Polar residues" evidence="6">
    <location>
        <begin position="1"/>
        <end position="11"/>
    </location>
</feature>
<dbReference type="InterPro" id="IPR045084">
    <property type="entry name" value="AIB/MYC-like"/>
</dbReference>
<dbReference type="GO" id="GO:0005634">
    <property type="term" value="C:nucleus"/>
    <property type="evidence" value="ECO:0000318"/>
    <property type="project" value="GO_Central"/>
</dbReference>
<name>A0A9K3JPB4_HELAN</name>
<dbReference type="Pfam" id="PF00564">
    <property type="entry name" value="PB1"/>
    <property type="match status" value="1"/>
</dbReference>
<keyword evidence="9" id="KW-1185">Reference proteome</keyword>
<evidence type="ECO:0000256" key="4">
    <source>
        <dbReference type="ARBA" id="ARBA00023242"/>
    </source>
</evidence>
<organism evidence="8 9">
    <name type="scientific">Helianthus annuus</name>
    <name type="common">Common sunflower</name>
    <dbReference type="NCBI Taxonomy" id="4232"/>
    <lineage>
        <taxon>Eukaryota</taxon>
        <taxon>Viridiplantae</taxon>
        <taxon>Streptophyta</taxon>
        <taxon>Embryophyta</taxon>
        <taxon>Tracheophyta</taxon>
        <taxon>Spermatophyta</taxon>
        <taxon>Magnoliopsida</taxon>
        <taxon>eudicotyledons</taxon>
        <taxon>Gunneridae</taxon>
        <taxon>Pentapetalae</taxon>
        <taxon>asterids</taxon>
        <taxon>campanulids</taxon>
        <taxon>Asterales</taxon>
        <taxon>Asteraceae</taxon>
        <taxon>Asteroideae</taxon>
        <taxon>Heliantheae alliance</taxon>
        <taxon>Heliantheae</taxon>
        <taxon>Helianthus</taxon>
    </lineage>
</organism>
<protein>
    <recommendedName>
        <fullName evidence="5">Transcription factor</fullName>
        <shortName evidence="5">bHLH transcription factor</shortName>
    </recommendedName>
    <alternativeName>
        <fullName evidence="5">Basic helix-loop-helix protein</fullName>
    </alternativeName>
</protein>
<evidence type="ECO:0000256" key="1">
    <source>
        <dbReference type="ARBA" id="ARBA00023015"/>
    </source>
</evidence>
<dbReference type="GO" id="GO:0003700">
    <property type="term" value="F:DNA-binding transcription factor activity"/>
    <property type="evidence" value="ECO:0000318"/>
    <property type="project" value="GO_Central"/>
</dbReference>
<dbReference type="Gene3D" id="3.10.20.90">
    <property type="entry name" value="Phosphatidylinositol 3-kinase Catalytic Subunit, Chain A, domain 1"/>
    <property type="match status" value="1"/>
</dbReference>
<dbReference type="InterPro" id="IPR025610">
    <property type="entry name" value="MYC/MYB_N"/>
</dbReference>
<dbReference type="InterPro" id="IPR000270">
    <property type="entry name" value="PB1_dom"/>
</dbReference>
<keyword evidence="3 5" id="KW-0804">Transcription</keyword>
<dbReference type="GO" id="GO:0006355">
    <property type="term" value="P:regulation of DNA-templated transcription"/>
    <property type="evidence" value="ECO:0000318"/>
    <property type="project" value="GO_Central"/>
</dbReference>
<accession>A0A9K3JPB4</accession>
<dbReference type="Proteomes" id="UP000215914">
    <property type="component" value="Unassembled WGS sequence"/>
</dbReference>
<gene>
    <name evidence="8" type="ORF">HanXRQr2_Chr02g0070991</name>
</gene>
<feature type="compositionally biased region" description="Polar residues" evidence="6">
    <location>
        <begin position="348"/>
        <end position="362"/>
    </location>
</feature>
<evidence type="ECO:0000313" key="9">
    <source>
        <dbReference type="Proteomes" id="UP000215914"/>
    </source>
</evidence>
<feature type="region of interest" description="Disordered" evidence="6">
    <location>
        <begin position="1"/>
        <end position="21"/>
    </location>
</feature>
<dbReference type="OrthoDB" id="1926382at2759"/>
<evidence type="ECO:0000259" key="7">
    <source>
        <dbReference type="SMART" id="SM00666"/>
    </source>
</evidence>
<dbReference type="InterPro" id="IPR003035">
    <property type="entry name" value="RWP-RK_dom"/>
</dbReference>
<dbReference type="GO" id="GO:0000976">
    <property type="term" value="F:transcription cis-regulatory region binding"/>
    <property type="evidence" value="ECO:0000318"/>
    <property type="project" value="GO_Central"/>
</dbReference>
<dbReference type="SMART" id="SM00666">
    <property type="entry name" value="PB1"/>
    <property type="match status" value="1"/>
</dbReference>
<evidence type="ECO:0000313" key="8">
    <source>
        <dbReference type="EMBL" id="KAF5818865.1"/>
    </source>
</evidence>
<evidence type="ECO:0000256" key="2">
    <source>
        <dbReference type="ARBA" id="ARBA00023125"/>
    </source>
</evidence>
<dbReference type="Gramene" id="mRNA:HanXRQr2_Chr02g0070991">
    <property type="protein sequence ID" value="mRNA:HanXRQr2_Chr02g0070991"/>
    <property type="gene ID" value="HanXRQr2_Chr02g0070991"/>
</dbReference>
<reference evidence="8" key="1">
    <citation type="journal article" date="2017" name="Nature">
        <title>The sunflower genome provides insights into oil metabolism, flowering and Asterid evolution.</title>
        <authorList>
            <person name="Badouin H."/>
            <person name="Gouzy J."/>
            <person name="Grassa C.J."/>
            <person name="Murat F."/>
            <person name="Staton S.E."/>
            <person name="Cottret L."/>
            <person name="Lelandais-Briere C."/>
            <person name="Owens G.L."/>
            <person name="Carrere S."/>
            <person name="Mayjonade B."/>
            <person name="Legrand L."/>
            <person name="Gill N."/>
            <person name="Kane N.C."/>
            <person name="Bowers J.E."/>
            <person name="Hubner S."/>
            <person name="Bellec A."/>
            <person name="Berard A."/>
            <person name="Berges H."/>
            <person name="Blanchet N."/>
            <person name="Boniface M.C."/>
            <person name="Brunel D."/>
            <person name="Catrice O."/>
            <person name="Chaidir N."/>
            <person name="Claudel C."/>
            <person name="Donnadieu C."/>
            <person name="Faraut T."/>
            <person name="Fievet G."/>
            <person name="Helmstetter N."/>
            <person name="King M."/>
            <person name="Knapp S.J."/>
            <person name="Lai Z."/>
            <person name="Le Paslier M.C."/>
            <person name="Lippi Y."/>
            <person name="Lorenzon L."/>
            <person name="Mandel J.R."/>
            <person name="Marage G."/>
            <person name="Marchand G."/>
            <person name="Marquand E."/>
            <person name="Bret-Mestries E."/>
            <person name="Morien E."/>
            <person name="Nambeesan S."/>
            <person name="Nguyen T."/>
            <person name="Pegot-Espagnet P."/>
            <person name="Pouilly N."/>
            <person name="Raftis F."/>
            <person name="Sallet E."/>
            <person name="Schiex T."/>
            <person name="Thomas J."/>
            <person name="Vandecasteele C."/>
            <person name="Vares D."/>
            <person name="Vear F."/>
            <person name="Vautrin S."/>
            <person name="Crespi M."/>
            <person name="Mangin B."/>
            <person name="Burke J.M."/>
            <person name="Salse J."/>
            <person name="Munos S."/>
            <person name="Vincourt P."/>
            <person name="Rieseberg L.H."/>
            <person name="Langlade N.B."/>
        </authorList>
    </citation>
    <scope>NUCLEOTIDE SEQUENCE</scope>
    <source>
        <tissue evidence="8">Leaves</tissue>
    </source>
</reference>
<proteinExistence type="predicted"/>
<feature type="domain" description="PB1" evidence="7">
    <location>
        <begin position="376"/>
        <end position="459"/>
    </location>
</feature>
<evidence type="ECO:0000256" key="5">
    <source>
        <dbReference type="RuleBase" id="RU369104"/>
    </source>
</evidence>
<dbReference type="CDD" id="cd05992">
    <property type="entry name" value="PB1"/>
    <property type="match status" value="1"/>
</dbReference>
<keyword evidence="1 5" id="KW-0805">Transcription regulation</keyword>
<evidence type="ECO:0000256" key="6">
    <source>
        <dbReference type="SAM" id="MobiDB-lite"/>
    </source>
</evidence>
<keyword evidence="4 5" id="KW-0539">Nucleus</keyword>
<dbReference type="PANTHER" id="PTHR11514:SF131">
    <property type="entry name" value="TRANSCRIPTION FACTOR"/>
    <property type="match status" value="1"/>
</dbReference>
<dbReference type="AlphaFoldDB" id="A0A9K3JPB4"/>
<feature type="region of interest" description="Disordered" evidence="6">
    <location>
        <begin position="336"/>
        <end position="362"/>
    </location>
</feature>
<dbReference type="PANTHER" id="PTHR11514">
    <property type="entry name" value="MYC"/>
    <property type="match status" value="1"/>
</dbReference>
<dbReference type="SUPFAM" id="SSF54277">
    <property type="entry name" value="CAD &amp; PB1 domains"/>
    <property type="match status" value="1"/>
</dbReference>
<keyword evidence="2" id="KW-0238">DNA-binding</keyword>
<comment type="caution">
    <text evidence="8">The sequence shown here is derived from an EMBL/GenBank/DDBJ whole genome shotgun (WGS) entry which is preliminary data.</text>
</comment>
<reference evidence="8" key="2">
    <citation type="submission" date="2020-06" db="EMBL/GenBank/DDBJ databases">
        <title>Helianthus annuus Genome sequencing and assembly Release 2.</title>
        <authorList>
            <person name="Gouzy J."/>
            <person name="Langlade N."/>
            <person name="Munos S."/>
        </authorList>
    </citation>
    <scope>NUCLEOTIDE SEQUENCE</scope>
    <source>
        <tissue evidence="8">Leaves</tissue>
    </source>
</reference>
<dbReference type="EMBL" id="MNCJ02000317">
    <property type="protein sequence ID" value="KAF5818865.1"/>
    <property type="molecule type" value="Genomic_DNA"/>
</dbReference>
<comment type="subcellular location">
    <subcellularLocation>
        <location evidence="5">Nucleus</location>
    </subcellularLocation>
</comment>
<sequence>MSSNSGNSTSPVRPCAVPPTSSPAFTSTKDLLKNICKSHLYNPDTLKQRLKELIDNANENWTYAIFWESSIVDDTNSFTLKWGFGYYQEVIDKPNRISWTTSVEVSDIGLFTFYLIRKSLDNNNGLPGQVMLSNQPVWLAGREQLSASHCEWAQQGQGLGLQMMVCIPSRDGVVELGSSELIFQSSNLNNQVRALFDFNNNQPDLLPFIPDLSGSESSDCSEVTWKTTAISSSQEVVDKQFETSLSREVVEEQIEKTMEEVVKCKTIETSLSRGVVEEQIEKTMKEVAKCKTTEISLPLEVVEKQFGKTMKEAAKNLHVSVSTLKRKLRKHGIREWQGPNSVKRKANDSSISQSNTAKENNGAIQDPSIVNINNNLITIKAEYANDMINFFLPTSQATFLTVQQEISKKFKFIIGTYNLKYLDENGDWICLTSDEEMIHCIESSTKLDRIVVRLRVVPSP</sequence>
<evidence type="ECO:0000256" key="3">
    <source>
        <dbReference type="ARBA" id="ARBA00023163"/>
    </source>
</evidence>
<dbReference type="Pfam" id="PF02042">
    <property type="entry name" value="RWP-RK"/>
    <property type="match status" value="1"/>
</dbReference>